<dbReference type="RefSeq" id="WP_096459425.1">
    <property type="nucleotide sequence ID" value="NZ_AP017369.1"/>
</dbReference>
<organism evidence="1 2">
    <name type="scientific">Corynebacterium suranareeae</name>
    <dbReference type="NCBI Taxonomy" id="2506452"/>
    <lineage>
        <taxon>Bacteria</taxon>
        <taxon>Bacillati</taxon>
        <taxon>Actinomycetota</taxon>
        <taxon>Actinomycetes</taxon>
        <taxon>Mycobacteriales</taxon>
        <taxon>Corynebacteriaceae</taxon>
        <taxon>Corynebacterium</taxon>
    </lineage>
</organism>
<protein>
    <submittedName>
        <fullName evidence="1">Uncharacterized protein</fullName>
    </submittedName>
</protein>
<keyword evidence="2" id="KW-1185">Reference proteome</keyword>
<dbReference type="EMBL" id="AP017369">
    <property type="protein sequence ID" value="BAU97434.1"/>
    <property type="molecule type" value="Genomic_DNA"/>
</dbReference>
<dbReference type="Proteomes" id="UP000218244">
    <property type="component" value="Chromosome"/>
</dbReference>
<sequence>MSAPMFELRTNDELQAELNDLLQKIQPFDVEQLKRLRDADAVSSEEADLLDRIKALTWLING</sequence>
<dbReference type="KEGG" id="csur:N24_3172"/>
<gene>
    <name evidence="1" type="ORF">N24_3172</name>
</gene>
<proteinExistence type="predicted"/>
<name>A0A169SCZ2_9CORY</name>
<accession>A0A169SCZ2</accession>
<evidence type="ECO:0000313" key="1">
    <source>
        <dbReference type="EMBL" id="BAU97434.1"/>
    </source>
</evidence>
<evidence type="ECO:0000313" key="2">
    <source>
        <dbReference type="Proteomes" id="UP000218244"/>
    </source>
</evidence>
<reference evidence="1 2" key="1">
    <citation type="submission" date="2016-02" db="EMBL/GenBank/DDBJ databases">
        <title>Corynebacterium glutamicum N24 whole genome sequencing project.</title>
        <authorList>
            <person name="Matsutani M."/>
            <person name="Nangtapong N."/>
            <person name="Yakushi T."/>
            <person name="Matsushita K."/>
        </authorList>
    </citation>
    <scope>NUCLEOTIDE SEQUENCE [LARGE SCALE GENOMIC DNA]</scope>
    <source>
        <strain evidence="1 2">N24</strain>
    </source>
</reference>
<dbReference type="AlphaFoldDB" id="A0A169SCZ2"/>